<keyword evidence="1" id="KW-0472">Membrane</keyword>
<evidence type="ECO:0000256" key="2">
    <source>
        <dbReference type="SAM" id="SignalP"/>
    </source>
</evidence>
<organism evidence="3 4">
    <name type="scientific">Virgibacillus oceani</name>
    <dbReference type="NCBI Taxonomy" id="1479511"/>
    <lineage>
        <taxon>Bacteria</taxon>
        <taxon>Bacillati</taxon>
        <taxon>Bacillota</taxon>
        <taxon>Bacilli</taxon>
        <taxon>Bacillales</taxon>
        <taxon>Bacillaceae</taxon>
        <taxon>Virgibacillus</taxon>
    </lineage>
</organism>
<dbReference type="RefSeq" id="WP_188455969.1">
    <property type="nucleotide sequence ID" value="NZ_BMFR01000012.1"/>
</dbReference>
<evidence type="ECO:0000313" key="4">
    <source>
        <dbReference type="Proteomes" id="UP000622860"/>
    </source>
</evidence>
<dbReference type="Proteomes" id="UP000622860">
    <property type="component" value="Unassembled WGS sequence"/>
</dbReference>
<gene>
    <name evidence="3" type="ORF">GCM10011398_27660</name>
</gene>
<evidence type="ECO:0000313" key="3">
    <source>
        <dbReference type="EMBL" id="GGG80716.1"/>
    </source>
</evidence>
<keyword evidence="2" id="KW-0732">Signal</keyword>
<dbReference type="EMBL" id="BMFR01000012">
    <property type="protein sequence ID" value="GGG80716.1"/>
    <property type="molecule type" value="Genomic_DNA"/>
</dbReference>
<protein>
    <submittedName>
        <fullName evidence="3">Uncharacterized protein</fullName>
    </submittedName>
</protein>
<keyword evidence="4" id="KW-1185">Reference proteome</keyword>
<evidence type="ECO:0000256" key="1">
    <source>
        <dbReference type="SAM" id="Phobius"/>
    </source>
</evidence>
<reference evidence="3" key="2">
    <citation type="submission" date="2020-09" db="EMBL/GenBank/DDBJ databases">
        <authorList>
            <person name="Sun Q."/>
            <person name="Zhou Y."/>
        </authorList>
    </citation>
    <scope>NUCLEOTIDE SEQUENCE</scope>
    <source>
        <strain evidence="3">CGMCC 1.12754</strain>
    </source>
</reference>
<keyword evidence="1" id="KW-1133">Transmembrane helix</keyword>
<feature type="transmembrane region" description="Helical" evidence="1">
    <location>
        <begin position="35"/>
        <end position="59"/>
    </location>
</feature>
<name>A0A917M5Q8_9BACI</name>
<keyword evidence="1" id="KW-0812">Transmembrane</keyword>
<reference evidence="3" key="1">
    <citation type="journal article" date="2014" name="Int. J. Syst. Evol. Microbiol.">
        <title>Complete genome sequence of Corynebacterium casei LMG S-19264T (=DSM 44701T), isolated from a smear-ripened cheese.</title>
        <authorList>
            <consortium name="US DOE Joint Genome Institute (JGI-PGF)"/>
            <person name="Walter F."/>
            <person name="Albersmeier A."/>
            <person name="Kalinowski J."/>
            <person name="Ruckert C."/>
        </authorList>
    </citation>
    <scope>NUCLEOTIDE SEQUENCE</scope>
    <source>
        <strain evidence="3">CGMCC 1.12754</strain>
    </source>
</reference>
<accession>A0A917M5Q8</accession>
<feature type="signal peptide" evidence="2">
    <location>
        <begin position="1"/>
        <end position="19"/>
    </location>
</feature>
<feature type="chain" id="PRO_5038744951" evidence="2">
    <location>
        <begin position="20"/>
        <end position="61"/>
    </location>
</feature>
<sequence length="61" mass="6239">MHHLALVYLYCVVAGFALANVPTSAVITPAVADFLGLVGGIAMVVFSAALLVLGVKALLKQ</sequence>
<comment type="caution">
    <text evidence="3">The sequence shown here is derived from an EMBL/GenBank/DDBJ whole genome shotgun (WGS) entry which is preliminary data.</text>
</comment>
<dbReference type="AlphaFoldDB" id="A0A917M5Q8"/>
<proteinExistence type="predicted"/>